<dbReference type="OrthoDB" id="8399956at2"/>
<dbReference type="HAMAP" id="MF_01812">
    <property type="entry name" value="Eis"/>
    <property type="match status" value="1"/>
</dbReference>
<dbReference type="InterPro" id="IPR051554">
    <property type="entry name" value="Acetyltransferase_Eis"/>
</dbReference>
<organism evidence="6 7">
    <name type="scientific">Tersicoccus phoenicis</name>
    <dbReference type="NCBI Taxonomy" id="554083"/>
    <lineage>
        <taxon>Bacteria</taxon>
        <taxon>Bacillati</taxon>
        <taxon>Actinomycetota</taxon>
        <taxon>Actinomycetes</taxon>
        <taxon>Micrococcales</taxon>
        <taxon>Micrococcaceae</taxon>
        <taxon>Tersicoccus</taxon>
    </lineage>
</organism>
<gene>
    <name evidence="6" type="ORF">BKD30_08455</name>
</gene>
<feature type="binding site" evidence="3">
    <location>
        <begin position="118"/>
        <end position="123"/>
    </location>
    <ligand>
        <name>acetyl-CoA</name>
        <dbReference type="ChEBI" id="CHEBI:57288"/>
    </ligand>
</feature>
<keyword evidence="7" id="KW-1185">Reference proteome</keyword>
<dbReference type="InterPro" id="IPR041380">
    <property type="entry name" value="Acetyltransf_17"/>
</dbReference>
<reference evidence="6 7" key="1">
    <citation type="submission" date="2016-12" db="EMBL/GenBank/DDBJ databases">
        <title>Draft genome of Tersicoccus phoenicis 1P05MA.</title>
        <authorList>
            <person name="Nakajima Y."/>
            <person name="Yoshizawa S."/>
            <person name="Nakamura K."/>
            <person name="Ogura Y."/>
            <person name="Hayashi T."/>
            <person name="Kogure K."/>
        </authorList>
    </citation>
    <scope>NUCLEOTIDE SEQUENCE [LARGE SCALE GENOMIC DNA]</scope>
    <source>
        <strain evidence="6 7">1p05MA</strain>
    </source>
</reference>
<dbReference type="PANTHER" id="PTHR37817">
    <property type="entry name" value="N-ACETYLTRANSFERASE EIS"/>
    <property type="match status" value="1"/>
</dbReference>
<evidence type="ECO:0000256" key="1">
    <source>
        <dbReference type="ARBA" id="ARBA00022679"/>
    </source>
</evidence>
<feature type="domain" description="Enhanced intracellular survival protein" evidence="4">
    <location>
        <begin position="340"/>
        <end position="439"/>
    </location>
</feature>
<dbReference type="GO" id="GO:0030649">
    <property type="term" value="P:aminoglycoside antibiotic catabolic process"/>
    <property type="evidence" value="ECO:0007669"/>
    <property type="project" value="TreeGrafter"/>
</dbReference>
<feature type="active site" description="Proton acceptor; via carboxylate" evidence="3">
    <location>
        <position position="443"/>
    </location>
</feature>
<dbReference type="STRING" id="554083.BKD30_08455"/>
<dbReference type="Gene3D" id="3.40.630.30">
    <property type="match status" value="2"/>
</dbReference>
<dbReference type="SUPFAM" id="SSF55729">
    <property type="entry name" value="Acyl-CoA N-acyltransferases (Nat)"/>
    <property type="match status" value="1"/>
</dbReference>
<comment type="similarity">
    <text evidence="3">Belongs to the acetyltransferase Eis family.</text>
</comment>
<dbReference type="InterPro" id="IPR025559">
    <property type="entry name" value="Eis_dom"/>
</dbReference>
<feature type="active site" description="Proton donor" evidence="3">
    <location>
        <position position="151"/>
    </location>
</feature>
<dbReference type="RefSeq" id="WP_076703967.1">
    <property type="nucleotide sequence ID" value="NZ_MRDE01000055.1"/>
</dbReference>
<evidence type="ECO:0000313" key="6">
    <source>
        <dbReference type="EMBL" id="OMH24476.1"/>
    </source>
</evidence>
<keyword evidence="1 3" id="KW-0808">Transferase</keyword>
<dbReference type="PANTHER" id="PTHR37817:SF1">
    <property type="entry name" value="N-ACETYLTRANSFERASE EIS"/>
    <property type="match status" value="1"/>
</dbReference>
<dbReference type="GO" id="GO:0034069">
    <property type="term" value="F:aminoglycoside N-acetyltransferase activity"/>
    <property type="evidence" value="ECO:0007669"/>
    <property type="project" value="TreeGrafter"/>
</dbReference>
<dbReference type="InterPro" id="IPR036527">
    <property type="entry name" value="SCP2_sterol-bd_dom_sf"/>
</dbReference>
<name>A0A1R1LAF2_9MICC</name>
<evidence type="ECO:0000259" key="5">
    <source>
        <dbReference type="Pfam" id="PF17668"/>
    </source>
</evidence>
<dbReference type="AlphaFoldDB" id="A0A1R1LAF2"/>
<dbReference type="Pfam" id="PF13527">
    <property type="entry name" value="Acetyltransf_9"/>
    <property type="match status" value="1"/>
</dbReference>
<comment type="caution">
    <text evidence="6">The sequence shown here is derived from an EMBL/GenBank/DDBJ whole genome shotgun (WGS) entry which is preliminary data.</text>
</comment>
<evidence type="ECO:0000259" key="4">
    <source>
        <dbReference type="Pfam" id="PF13530"/>
    </source>
</evidence>
<proteinExistence type="inferred from homology"/>
<dbReference type="Gene3D" id="3.30.1050.10">
    <property type="entry name" value="SCP2 sterol-binding domain"/>
    <property type="match status" value="1"/>
</dbReference>
<dbReference type="EMBL" id="MRDE01000055">
    <property type="protein sequence ID" value="OMH24476.1"/>
    <property type="molecule type" value="Genomic_DNA"/>
</dbReference>
<dbReference type="InterPro" id="IPR022902">
    <property type="entry name" value="NAcTrfase_Eis"/>
</dbReference>
<keyword evidence="2 3" id="KW-0012">Acyltransferase</keyword>
<comment type="subunit">
    <text evidence="3">Homohexamer; trimer of dimers.</text>
</comment>
<dbReference type="Pfam" id="PF17668">
    <property type="entry name" value="Acetyltransf_17"/>
    <property type="match status" value="1"/>
</dbReference>
<feature type="binding site" evidence="3">
    <location>
        <begin position="110"/>
        <end position="112"/>
    </location>
    <ligand>
        <name>acetyl-CoA</name>
        <dbReference type="ChEBI" id="CHEBI:57288"/>
    </ligand>
</feature>
<protein>
    <submittedName>
        <fullName evidence="6">Uncharacterized protein</fullName>
    </submittedName>
</protein>
<accession>A0A1R1LAF2</accession>
<dbReference type="SUPFAM" id="SSF55718">
    <property type="entry name" value="SCP-like"/>
    <property type="match status" value="1"/>
</dbReference>
<dbReference type="InterPro" id="IPR016181">
    <property type="entry name" value="Acyl_CoA_acyltransferase"/>
</dbReference>
<feature type="binding site" evidence="3">
    <location>
        <begin position="146"/>
        <end position="147"/>
    </location>
    <ligand>
        <name>acetyl-CoA</name>
        <dbReference type="ChEBI" id="CHEBI:57288"/>
    </ligand>
</feature>
<evidence type="ECO:0000313" key="7">
    <source>
        <dbReference type="Proteomes" id="UP000187085"/>
    </source>
</evidence>
<feature type="domain" description="Eis-like acetyltransferase" evidence="5">
    <location>
        <begin position="235"/>
        <end position="325"/>
    </location>
</feature>
<sequence>MSQHDQYEIRRFRAGRPDDGAAGSGAVPPETEAWLQAVNRGFYDQAFTPRTLRREAGYYHADDRLMTGVYVADAPRYSVGAEVPVATFTSFTNTLSTGDALLPAHLISDVTVRPTHRRRGLLRRMMTDSLASAHGAGLPIAALTATEATIYGRFGFGVATQTSTVELDTTSRFALPMAEDGAVGVVELARREAIAEVAGDVFTRFHENTRGSVGRQAAYPARIDGTINGYREEPDLSVRAALHYDDDGAPDGYLTYRYVDGRGSTDAVPVIKILDLVATGPDSYLGLWNFIGNLDLIERVRYDTARIDDPLPWAMADTRGYRVTGRSDLLWLRVLDPIACLQARRYSGDGELSLAVTDPLDLAAGTFDVGVSGGVPSVQQTATGPRTDADVTIDVASLSSAFLGGATIGALADAGRIRGDETAIRKLARMFAVDRAPYCITHF</sequence>
<dbReference type="Pfam" id="PF13530">
    <property type="entry name" value="SCP2_2"/>
    <property type="match status" value="1"/>
</dbReference>
<evidence type="ECO:0000256" key="3">
    <source>
        <dbReference type="HAMAP-Rule" id="MF_01812"/>
    </source>
</evidence>
<dbReference type="Proteomes" id="UP000187085">
    <property type="component" value="Unassembled WGS sequence"/>
</dbReference>
<evidence type="ECO:0000256" key="2">
    <source>
        <dbReference type="ARBA" id="ARBA00023315"/>
    </source>
</evidence>